<evidence type="ECO:0000259" key="4">
    <source>
        <dbReference type="PROSITE" id="PS01124"/>
    </source>
</evidence>
<keyword evidence="1" id="KW-0805">Transcription regulation</keyword>
<evidence type="ECO:0000256" key="3">
    <source>
        <dbReference type="ARBA" id="ARBA00023163"/>
    </source>
</evidence>
<organism evidence="5 6">
    <name type="scientific">Paenibacillus arenosi</name>
    <dbReference type="NCBI Taxonomy" id="2774142"/>
    <lineage>
        <taxon>Bacteria</taxon>
        <taxon>Bacillati</taxon>
        <taxon>Bacillota</taxon>
        <taxon>Bacilli</taxon>
        <taxon>Bacillales</taxon>
        <taxon>Paenibacillaceae</taxon>
        <taxon>Paenibacillus</taxon>
    </lineage>
</organism>
<feature type="domain" description="HTH araC/xylS-type" evidence="4">
    <location>
        <begin position="223"/>
        <end position="321"/>
    </location>
</feature>
<evidence type="ECO:0000256" key="2">
    <source>
        <dbReference type="ARBA" id="ARBA00023125"/>
    </source>
</evidence>
<dbReference type="Gene3D" id="1.10.10.60">
    <property type="entry name" value="Homeodomain-like"/>
    <property type="match status" value="2"/>
</dbReference>
<dbReference type="InterPro" id="IPR053142">
    <property type="entry name" value="PchR_regulatory_protein"/>
</dbReference>
<gene>
    <name evidence="5" type="ORF">IFO66_13775</name>
</gene>
<keyword evidence="3" id="KW-0804">Transcription</keyword>
<dbReference type="SUPFAM" id="SSF46689">
    <property type="entry name" value="Homeodomain-like"/>
    <property type="match status" value="2"/>
</dbReference>
<dbReference type="PROSITE" id="PS01124">
    <property type="entry name" value="HTH_ARAC_FAMILY_2"/>
    <property type="match status" value="1"/>
</dbReference>
<protein>
    <submittedName>
        <fullName evidence="5">Helix-turn-helix transcriptional regulator</fullName>
    </submittedName>
</protein>
<name>A0ABR9AYX9_9BACL</name>
<dbReference type="SMART" id="SM00342">
    <property type="entry name" value="HTH_ARAC"/>
    <property type="match status" value="1"/>
</dbReference>
<reference evidence="5 6" key="1">
    <citation type="submission" date="2020-09" db="EMBL/GenBank/DDBJ databases">
        <title>Paenibacillus sp. CAU 1523 isolated from sand of Haeundae Beach.</title>
        <authorList>
            <person name="Kim W."/>
        </authorList>
    </citation>
    <scope>NUCLEOTIDE SEQUENCE [LARGE SCALE GENOMIC DNA]</scope>
    <source>
        <strain evidence="5 6">CAU 1523</strain>
    </source>
</reference>
<dbReference type="EMBL" id="JACYTN010000010">
    <property type="protein sequence ID" value="MBD8499360.1"/>
    <property type="molecule type" value="Genomic_DNA"/>
</dbReference>
<dbReference type="InterPro" id="IPR009057">
    <property type="entry name" value="Homeodomain-like_sf"/>
</dbReference>
<accession>A0ABR9AYX9</accession>
<dbReference type="PANTHER" id="PTHR47893">
    <property type="entry name" value="REGULATORY PROTEIN PCHR"/>
    <property type="match status" value="1"/>
</dbReference>
<proteinExistence type="predicted"/>
<dbReference type="RefSeq" id="WP_192025704.1">
    <property type="nucleotide sequence ID" value="NZ_JACYTN010000010.1"/>
</dbReference>
<dbReference type="InterPro" id="IPR020449">
    <property type="entry name" value="Tscrpt_reg_AraC-type_HTH"/>
</dbReference>
<dbReference type="Pfam" id="PF12833">
    <property type="entry name" value="HTH_18"/>
    <property type="match status" value="1"/>
</dbReference>
<evidence type="ECO:0000256" key="1">
    <source>
        <dbReference type="ARBA" id="ARBA00023015"/>
    </source>
</evidence>
<evidence type="ECO:0000313" key="6">
    <source>
        <dbReference type="Proteomes" id="UP000634529"/>
    </source>
</evidence>
<comment type="caution">
    <text evidence="5">The sequence shown here is derived from an EMBL/GenBank/DDBJ whole genome shotgun (WGS) entry which is preliminary data.</text>
</comment>
<sequence>MKNEKIEMFEAHLLHYGFQRDECDTRFNLEGARYSLSSEKGEGDFWLYTYDNLFAITVQDCIVYEDMYMEFAQPEYLCVSCYDSVSGEELNPTRRLNCSCIKGHVGNNDLYQVVYHKNIPIRCTAIYIMPEYYKTYLQARFPGEYEDPRDAFVSIDGAVHFPELMNLLGQIKTCNLTGIWAKLFYESKVAEALSLIVHRTHTNQQAVNGSSVCVCKHDLKHLANVMEYINDHFALDIQLDSLAKLSCMSATKLKYTFKKVYKCTIFEYIHSKRMSHAQKLLQHTEYSIQHISQAVGYKKASNFSTAFRKSSGLLPSEYRLRSNSSNET</sequence>
<keyword evidence="6" id="KW-1185">Reference proteome</keyword>
<evidence type="ECO:0000313" key="5">
    <source>
        <dbReference type="EMBL" id="MBD8499360.1"/>
    </source>
</evidence>
<keyword evidence="2" id="KW-0238">DNA-binding</keyword>
<dbReference type="Proteomes" id="UP000634529">
    <property type="component" value="Unassembled WGS sequence"/>
</dbReference>
<dbReference type="PRINTS" id="PR00032">
    <property type="entry name" value="HTHARAC"/>
</dbReference>
<dbReference type="InterPro" id="IPR018060">
    <property type="entry name" value="HTH_AraC"/>
</dbReference>
<dbReference type="PANTHER" id="PTHR47893:SF1">
    <property type="entry name" value="REGULATORY PROTEIN PCHR"/>
    <property type="match status" value="1"/>
</dbReference>